<keyword evidence="3" id="KW-1185">Reference proteome</keyword>
<feature type="coiled-coil region" evidence="1">
    <location>
        <begin position="52"/>
        <end position="79"/>
    </location>
</feature>
<evidence type="ECO:0000313" key="3">
    <source>
        <dbReference type="Proteomes" id="UP000253961"/>
    </source>
</evidence>
<dbReference type="EMBL" id="QPKV01000004">
    <property type="protein sequence ID" value="RDC56538.1"/>
    <property type="molecule type" value="Genomic_DNA"/>
</dbReference>
<organism evidence="2 3">
    <name type="scientific">Pedobacter chinensis</name>
    <dbReference type="NCBI Taxonomy" id="2282421"/>
    <lineage>
        <taxon>Bacteria</taxon>
        <taxon>Pseudomonadati</taxon>
        <taxon>Bacteroidota</taxon>
        <taxon>Sphingobacteriia</taxon>
        <taxon>Sphingobacteriales</taxon>
        <taxon>Sphingobacteriaceae</taxon>
        <taxon>Pedobacter</taxon>
    </lineage>
</organism>
<accession>A0A369Q2J9</accession>
<dbReference type="AlphaFoldDB" id="A0A369Q2J9"/>
<reference evidence="2 3" key="1">
    <citation type="submission" date="2018-07" db="EMBL/GenBank/DDBJ databases">
        <title>Pedobacter sp. nov., isolated from soil.</title>
        <authorList>
            <person name="Zhou L.Y."/>
            <person name="Du Z.J."/>
        </authorList>
    </citation>
    <scope>NUCLEOTIDE SEQUENCE [LARGE SCALE GENOMIC DNA]</scope>
    <source>
        <strain evidence="2 3">JDX94</strain>
    </source>
</reference>
<dbReference type="Proteomes" id="UP000253961">
    <property type="component" value="Unassembled WGS sequence"/>
</dbReference>
<evidence type="ECO:0000256" key="1">
    <source>
        <dbReference type="SAM" id="Coils"/>
    </source>
</evidence>
<comment type="caution">
    <text evidence="2">The sequence shown here is derived from an EMBL/GenBank/DDBJ whole genome shotgun (WGS) entry which is preliminary data.</text>
</comment>
<proteinExistence type="predicted"/>
<protein>
    <submittedName>
        <fullName evidence="2">Uncharacterized protein</fullName>
    </submittedName>
</protein>
<sequence length="91" mass="10856">MLAALEYDYHVTIRIYNSRIHTNWLILVCILNQYVMANSNRHEKESTTGKDTDDLIKKSQELREKHKKTQEAFEKLKKRTEKFLSSDNDIK</sequence>
<evidence type="ECO:0000313" key="2">
    <source>
        <dbReference type="EMBL" id="RDC56538.1"/>
    </source>
</evidence>
<name>A0A369Q2J9_9SPHI</name>
<keyword evidence="1" id="KW-0175">Coiled coil</keyword>
<gene>
    <name evidence="2" type="ORF">DU508_13215</name>
</gene>